<dbReference type="Proteomes" id="UP001364695">
    <property type="component" value="Unassembled WGS sequence"/>
</dbReference>
<keyword evidence="2" id="KW-1185">Reference proteome</keyword>
<gene>
    <name evidence="1" type="ORF">RV045_01910</name>
</gene>
<protein>
    <submittedName>
        <fullName evidence="1">GGDEF domain-containing protein</fullName>
        <ecNumber evidence="1">2.7.7.65</ecNumber>
    </submittedName>
</protein>
<keyword evidence="1" id="KW-0808">Transferase</keyword>
<dbReference type="EMBL" id="JAWDIE010000002">
    <property type="protein sequence ID" value="MEJ7137184.1"/>
    <property type="molecule type" value="Genomic_DNA"/>
</dbReference>
<keyword evidence="1" id="KW-0548">Nucleotidyltransferase</keyword>
<evidence type="ECO:0000313" key="2">
    <source>
        <dbReference type="Proteomes" id="UP001364695"/>
    </source>
</evidence>
<comment type="caution">
    <text evidence="1">The sequence shown here is derived from an EMBL/GenBank/DDBJ whole genome shotgun (WGS) entry which is preliminary data.</text>
</comment>
<name>A0ACC6NYX5_9BURK</name>
<reference evidence="1" key="1">
    <citation type="submission" date="2023-10" db="EMBL/GenBank/DDBJ databases">
        <title>Amphibacter perezi, gen. nov., sp. nov. a novel taxa of the family Comamonadaceae, class Betaproteobacteria isolated from the skin microbiota of Pelophylax perezi from different populations.</title>
        <authorList>
            <person name="Costa S."/>
            <person name="Proenca D.N."/>
            <person name="Lopes I."/>
            <person name="Morais P.V."/>
        </authorList>
    </citation>
    <scope>NUCLEOTIDE SEQUENCE</scope>
    <source>
        <strain evidence="1">SL12-8</strain>
    </source>
</reference>
<dbReference type="EC" id="2.7.7.65" evidence="1"/>
<evidence type="ECO:0000313" key="1">
    <source>
        <dbReference type="EMBL" id="MEJ7137184.1"/>
    </source>
</evidence>
<proteinExistence type="predicted"/>
<organism evidence="1 2">
    <name type="scientific">Amphibiibacter pelophylacis</name>
    <dbReference type="NCBI Taxonomy" id="1799477"/>
    <lineage>
        <taxon>Bacteria</taxon>
        <taxon>Pseudomonadati</taxon>
        <taxon>Pseudomonadota</taxon>
        <taxon>Betaproteobacteria</taxon>
        <taxon>Burkholderiales</taxon>
        <taxon>Sphaerotilaceae</taxon>
        <taxon>Amphibiibacter</taxon>
    </lineage>
</organism>
<accession>A0ACC6NYX5</accession>
<sequence>MKSVSPPLSSKSLHQVLWPFGLVAVLCTLLLAAGGVAKTGQTYDLARNNATQVRQFAAILEAANAISAERGPANVLMTAEPSRYESLLLKWHNAQARTDAALKTASLTRTLPRDLLDRVTEQLDQGRRRVLAASLRPREQLAYRDVQMAINAMFLAWDNYQRVVLWQSRHMIQSDPAIASVAIRNMTLSGLREYAGRLGSYLIAPISMKENMPLENQINSRETMARIQTLWTLLPAYVGDIGGSADRNLSLAQHYEIARQVYMVQGLALVERQLRDGGELSAMALDAESFTAQYVAAMKPLETLRNQNLAAVVDKFNHRQDQALIELLATALIATLLVGSMSVLLIVMRRRVVQPLLHGAKVIIDLSENQLPSQPMPIQGQVRELQRLYAAIDAVAGKLAEWSTLTRQFEKLAITDGLTGLVNRRNLDELGFKASLSVRSSDVPHLILVDIDHFKAINDRYGHPVGDQVLREVAALMRRTVRDNDCVARFGGEEFAVLIQGNSLAEAAIVARKLRRAVQNQTIVTSDGQALRVTASFGVAGGKNEAWADIIRYADEALYRAKTAGRNRVRVTRTQSRQRHPPLLQNIPLPELG</sequence>